<feature type="region of interest" description="Disordered" evidence="1">
    <location>
        <begin position="154"/>
        <end position="234"/>
    </location>
</feature>
<feature type="non-terminal residue" evidence="2">
    <location>
        <position position="234"/>
    </location>
</feature>
<dbReference type="Proteomes" id="UP000318571">
    <property type="component" value="Chromosome 7"/>
</dbReference>
<protein>
    <submittedName>
        <fullName evidence="2">Uncharacterized protein</fullName>
    </submittedName>
</protein>
<feature type="region of interest" description="Disordered" evidence="1">
    <location>
        <begin position="1"/>
        <end position="43"/>
    </location>
</feature>
<organism evidence="2 3">
    <name type="scientific">Tigriopus californicus</name>
    <name type="common">Marine copepod</name>
    <dbReference type="NCBI Taxonomy" id="6832"/>
    <lineage>
        <taxon>Eukaryota</taxon>
        <taxon>Metazoa</taxon>
        <taxon>Ecdysozoa</taxon>
        <taxon>Arthropoda</taxon>
        <taxon>Crustacea</taxon>
        <taxon>Multicrustacea</taxon>
        <taxon>Hexanauplia</taxon>
        <taxon>Copepoda</taxon>
        <taxon>Harpacticoida</taxon>
        <taxon>Harpacticidae</taxon>
        <taxon>Tigriopus</taxon>
    </lineage>
</organism>
<name>A0A553P2I0_TIGCA</name>
<feature type="compositionally biased region" description="Polar residues" evidence="1">
    <location>
        <begin position="156"/>
        <end position="165"/>
    </location>
</feature>
<sequence>MSPQQGLVPATKSRATGVPRPSNSSVQIQIQAKERDTNGPGNGLFIRHRTNAASVRLRRRRNGEEATFATPIQDNWEMENQRNLQRMRNYRPRAYSEDWDAISDDEFENDDEEERHDIDPDRVRRNAPERKSLTGLCSNRSLLKASPMETLDRRISVSTDQLDTLQRNKRDKQSFRGPPRAKSASRQQLLDNIENEFESDRLRSQQPFESPGSGSGESDRKAPRKTSGHGSSGR</sequence>
<accession>A0A553P2I0</accession>
<comment type="caution">
    <text evidence="2">The sequence shown here is derived from an EMBL/GenBank/DDBJ whole genome shotgun (WGS) entry which is preliminary data.</text>
</comment>
<dbReference type="EMBL" id="VCGU01000008">
    <property type="protein sequence ID" value="TRY71905.1"/>
    <property type="molecule type" value="Genomic_DNA"/>
</dbReference>
<gene>
    <name evidence="2" type="ORF">TCAL_16237</name>
</gene>
<evidence type="ECO:0000313" key="2">
    <source>
        <dbReference type="EMBL" id="TRY71905.1"/>
    </source>
</evidence>
<proteinExistence type="predicted"/>
<reference evidence="2 3" key="1">
    <citation type="journal article" date="2018" name="Nat. Ecol. Evol.">
        <title>Genomic signatures of mitonuclear coevolution across populations of Tigriopus californicus.</title>
        <authorList>
            <person name="Barreto F.S."/>
            <person name="Watson E.T."/>
            <person name="Lima T.G."/>
            <person name="Willett C.S."/>
            <person name="Edmands S."/>
            <person name="Li W."/>
            <person name="Burton R.S."/>
        </authorList>
    </citation>
    <scope>NUCLEOTIDE SEQUENCE [LARGE SCALE GENOMIC DNA]</scope>
    <source>
        <strain evidence="2 3">San Diego</strain>
    </source>
</reference>
<evidence type="ECO:0000256" key="1">
    <source>
        <dbReference type="SAM" id="MobiDB-lite"/>
    </source>
</evidence>
<dbReference type="AlphaFoldDB" id="A0A553P2I0"/>
<feature type="compositionally biased region" description="Polar residues" evidence="1">
    <location>
        <begin position="21"/>
        <end position="30"/>
    </location>
</feature>
<keyword evidence="3" id="KW-1185">Reference proteome</keyword>
<evidence type="ECO:0000313" key="3">
    <source>
        <dbReference type="Proteomes" id="UP000318571"/>
    </source>
</evidence>